<dbReference type="EMBL" id="JBJDQH010000012">
    <property type="protein sequence ID" value="MFK4269920.1"/>
    <property type="molecule type" value="Genomic_DNA"/>
</dbReference>
<keyword evidence="1" id="KW-0812">Transmembrane</keyword>
<feature type="transmembrane region" description="Helical" evidence="1">
    <location>
        <begin position="374"/>
        <end position="394"/>
    </location>
</feature>
<feature type="transmembrane region" description="Helical" evidence="1">
    <location>
        <begin position="289"/>
        <end position="307"/>
    </location>
</feature>
<evidence type="ECO:0000313" key="2">
    <source>
        <dbReference type="EMBL" id="MFK4269920.1"/>
    </source>
</evidence>
<evidence type="ECO:0008006" key="4">
    <source>
        <dbReference type="Google" id="ProtNLM"/>
    </source>
</evidence>
<feature type="transmembrane region" description="Helical" evidence="1">
    <location>
        <begin position="265"/>
        <end position="283"/>
    </location>
</feature>
<name>A0ABW8LZ21_9ACTN</name>
<keyword evidence="1" id="KW-1133">Transmembrane helix</keyword>
<dbReference type="RefSeq" id="WP_404747839.1">
    <property type="nucleotide sequence ID" value="NZ_JBJDQH010000012.1"/>
</dbReference>
<organism evidence="2 3">
    <name type="scientific">Streptomyces milbemycinicus</name>
    <dbReference type="NCBI Taxonomy" id="476552"/>
    <lineage>
        <taxon>Bacteria</taxon>
        <taxon>Bacillati</taxon>
        <taxon>Actinomycetota</taxon>
        <taxon>Actinomycetes</taxon>
        <taxon>Kitasatosporales</taxon>
        <taxon>Streptomycetaceae</taxon>
        <taxon>Streptomyces</taxon>
    </lineage>
</organism>
<feature type="transmembrane region" description="Helical" evidence="1">
    <location>
        <begin position="193"/>
        <end position="210"/>
    </location>
</feature>
<reference evidence="2 3" key="1">
    <citation type="submission" date="2024-11" db="EMBL/GenBank/DDBJ databases">
        <title>The Natural Products Discovery Center: Release of the First 8490 Sequenced Strains for Exploring Actinobacteria Biosynthetic Diversity.</title>
        <authorList>
            <person name="Kalkreuter E."/>
            <person name="Kautsar S.A."/>
            <person name="Yang D."/>
            <person name="Bader C.D."/>
            <person name="Teijaro C.N."/>
            <person name="Fluegel L."/>
            <person name="Davis C.M."/>
            <person name="Simpson J.R."/>
            <person name="Lauterbach L."/>
            <person name="Steele A.D."/>
            <person name="Gui C."/>
            <person name="Meng S."/>
            <person name="Li G."/>
            <person name="Viehrig K."/>
            <person name="Ye F."/>
            <person name="Su P."/>
            <person name="Kiefer A.F."/>
            <person name="Nichols A."/>
            <person name="Cepeda A.J."/>
            <person name="Yan W."/>
            <person name="Fan B."/>
            <person name="Jiang Y."/>
            <person name="Adhikari A."/>
            <person name="Zheng C.-J."/>
            <person name="Schuster L."/>
            <person name="Cowan T.M."/>
            <person name="Smanski M.J."/>
            <person name="Chevrette M.G."/>
            <person name="De Carvalho L.P.S."/>
            <person name="Shen B."/>
        </authorList>
    </citation>
    <scope>NUCLEOTIDE SEQUENCE [LARGE SCALE GENOMIC DNA]</scope>
    <source>
        <strain evidence="2 3">NPDC020863</strain>
    </source>
</reference>
<keyword evidence="3" id="KW-1185">Reference proteome</keyword>
<evidence type="ECO:0000313" key="3">
    <source>
        <dbReference type="Proteomes" id="UP001620295"/>
    </source>
</evidence>
<accession>A0ABW8LZ21</accession>
<dbReference type="Proteomes" id="UP001620295">
    <property type="component" value="Unassembled WGS sequence"/>
</dbReference>
<feature type="transmembrane region" description="Helical" evidence="1">
    <location>
        <begin position="62"/>
        <end position="87"/>
    </location>
</feature>
<comment type="caution">
    <text evidence="2">The sequence shown here is derived from an EMBL/GenBank/DDBJ whole genome shotgun (WGS) entry which is preliminary data.</text>
</comment>
<feature type="transmembrane region" description="Helical" evidence="1">
    <location>
        <begin position="165"/>
        <end position="181"/>
    </location>
</feature>
<gene>
    <name evidence="2" type="ORF">ACI2L5_34040</name>
</gene>
<feature type="transmembrane region" description="Helical" evidence="1">
    <location>
        <begin position="31"/>
        <end position="50"/>
    </location>
</feature>
<sequence>MGTVDDRAVAGASFASYRSRQLHSLSRAHRALWAVILAPFALFPLVVVTIGQAGGDPVSNPIAIVLYGLAAGCLPFAVVLIMVMQVWARRSYDHRHGGMKYRPVDWSDSAWERVRAAFVSAGLDPDRLRAVSVWDQRANLRARHIPRPTPGRLGRLADWTVPRNNLLYIAGAVSGIAAAVFQNDISEFTDTPVFMVFIACALVAMVPFAWRHGSRQVRLNLRDPDNIVIIPSHWRPQLRREPKATVRLLHEISHVRHGDPGMRRLLAVCPGIGQFLVFVDAATVSSLTVNAGVVAAGFVATVTWGILSVRRAARLIPLVHELRADTEACRDAETTAHMVAFLQELQARNSSEEKALRLASLTNGPQIRALRRRLVVPVAMMAGCVLTVISTAVGELTGVLTISV</sequence>
<protein>
    <recommendedName>
        <fullName evidence="4">Peptidase M48 domain-containing protein</fullName>
    </recommendedName>
</protein>
<proteinExistence type="predicted"/>
<keyword evidence="1" id="KW-0472">Membrane</keyword>
<evidence type="ECO:0000256" key="1">
    <source>
        <dbReference type="SAM" id="Phobius"/>
    </source>
</evidence>